<gene>
    <name evidence="2" type="primary">orf99</name>
</gene>
<feature type="signal peptide" evidence="1">
    <location>
        <begin position="1"/>
        <end position="19"/>
    </location>
</feature>
<proteinExistence type="predicted"/>
<keyword evidence="2" id="KW-0496">Mitochondrion</keyword>
<evidence type="ECO:0000256" key="1">
    <source>
        <dbReference type="SAM" id="SignalP"/>
    </source>
</evidence>
<protein>
    <recommendedName>
        <fullName evidence="3">LAGLIDADG endonuclease</fullName>
    </recommendedName>
</protein>
<sequence length="99" mass="11854">MLMLIFINTLLFCILSDEAWLYLKRYSNKTIKRQPPFSRWTAHLRLILFQRCLDADYPLYFRKLTSILPYHESLPVPQTVLPRLLGWSTFKAFLQFDGL</sequence>
<dbReference type="EMBL" id="KY575057">
    <property type="protein sequence ID" value="ATI20425.1"/>
    <property type="molecule type" value="Genomic_DNA"/>
</dbReference>
<geneLocation type="mitochondrion" evidence="2"/>
<name>A0A291LIR5_9PEZI</name>
<feature type="chain" id="PRO_5012945597" description="LAGLIDADG endonuclease" evidence="1">
    <location>
        <begin position="20"/>
        <end position="99"/>
    </location>
</feature>
<evidence type="ECO:0008006" key="3">
    <source>
        <dbReference type="Google" id="ProtNLM"/>
    </source>
</evidence>
<reference evidence="2" key="1">
    <citation type="submission" date="2017-02" db="EMBL/GenBank/DDBJ databases">
        <title>Fungal Comparative Genomics of Melanconis species and Ophiognomonia clavigignenti-juglandacearum at Different Phylogenetic Distances.</title>
        <authorList>
            <person name="Demers J.E."/>
            <person name="Castlebury L.A."/>
        </authorList>
    </citation>
    <scope>NUCLEOTIDE SEQUENCE</scope>
    <source>
        <strain evidence="2">CBS 121083</strain>
    </source>
</reference>
<keyword evidence="1" id="KW-0732">Signal</keyword>
<dbReference type="AlphaFoldDB" id="A0A291LIR5"/>
<organism evidence="2">
    <name type="scientific">Juglanconis juglandina</name>
    <dbReference type="NCBI Taxonomy" id="1940567"/>
    <lineage>
        <taxon>Eukaryota</taxon>
        <taxon>Fungi</taxon>
        <taxon>Dikarya</taxon>
        <taxon>Ascomycota</taxon>
        <taxon>Pezizomycotina</taxon>
        <taxon>Sordariomycetes</taxon>
        <taxon>Sordariomycetidae</taxon>
        <taxon>Diaporthales</taxon>
        <taxon>Juglanconidaceae</taxon>
        <taxon>Juglanconis</taxon>
    </lineage>
</organism>
<accession>A0A291LIR5</accession>
<evidence type="ECO:0000313" key="2">
    <source>
        <dbReference type="EMBL" id="ATI20425.1"/>
    </source>
</evidence>